<dbReference type="FunFam" id="2.10.25.10:FF:000010">
    <property type="entry name" value="Pro-epidermal growth factor"/>
    <property type="match status" value="2"/>
</dbReference>
<evidence type="ECO:0000256" key="2">
    <source>
        <dbReference type="ARBA" id="ARBA00006127"/>
    </source>
</evidence>
<reference evidence="15" key="3">
    <citation type="submission" date="2025-09" db="UniProtKB">
        <authorList>
            <consortium name="Ensembl"/>
        </authorList>
    </citation>
    <scope>IDENTIFICATION</scope>
</reference>
<evidence type="ECO:0000256" key="9">
    <source>
        <dbReference type="ARBA" id="ARBA00023157"/>
    </source>
</evidence>
<dbReference type="FunFam" id="2.10.25.10:FF:000038">
    <property type="entry name" value="Fibrillin 2"/>
    <property type="match status" value="3"/>
</dbReference>
<dbReference type="InterPro" id="IPR000152">
    <property type="entry name" value="EGF-type_Asp/Asn_hydroxyl_site"/>
</dbReference>
<feature type="signal peptide" evidence="12">
    <location>
        <begin position="1"/>
        <end position="25"/>
    </location>
</feature>
<dbReference type="InterPro" id="IPR001881">
    <property type="entry name" value="EGF-like_Ca-bd_dom"/>
</dbReference>
<keyword evidence="6 12" id="KW-0732">Signal</keyword>
<keyword evidence="4" id="KW-0272">Extracellular matrix</keyword>
<comment type="similarity">
    <text evidence="2">Belongs to the fibulin family.</text>
</comment>
<dbReference type="AlphaFoldDB" id="A0AAY4EI21"/>
<reference evidence="15 16" key="1">
    <citation type="submission" date="2020-06" db="EMBL/GenBank/DDBJ databases">
        <authorList>
            <consortium name="Wellcome Sanger Institute Data Sharing"/>
        </authorList>
    </citation>
    <scope>NUCLEOTIDE SEQUENCE [LARGE SCALE GENOMIC DNA]</scope>
</reference>
<dbReference type="InterPro" id="IPR049883">
    <property type="entry name" value="NOTCH1_EGF-like"/>
</dbReference>
<evidence type="ECO:0008006" key="17">
    <source>
        <dbReference type="Google" id="ProtNLM"/>
    </source>
</evidence>
<gene>
    <name evidence="15" type="primary">FBLN2</name>
</gene>
<evidence type="ECO:0000256" key="6">
    <source>
        <dbReference type="ARBA" id="ARBA00022729"/>
    </source>
</evidence>
<dbReference type="Pfam" id="PF12662">
    <property type="entry name" value="cEGF"/>
    <property type="match status" value="2"/>
</dbReference>
<dbReference type="PANTHER" id="PTHR24034:SF158">
    <property type="entry name" value="FIBULIN 2"/>
    <property type="match status" value="1"/>
</dbReference>
<dbReference type="PROSITE" id="PS00010">
    <property type="entry name" value="ASX_HYDROXYL"/>
    <property type="match status" value="4"/>
</dbReference>
<dbReference type="InterPro" id="IPR056612">
    <property type="entry name" value="FIBL-2_dom"/>
</dbReference>
<dbReference type="GO" id="GO:0030855">
    <property type="term" value="P:epithelial cell differentiation"/>
    <property type="evidence" value="ECO:0007669"/>
    <property type="project" value="UniProtKB-ARBA"/>
</dbReference>
<keyword evidence="3" id="KW-0964">Secreted</keyword>
<feature type="chain" id="PRO_5044308267" description="Fibulin 2" evidence="12">
    <location>
        <begin position="26"/>
        <end position="908"/>
    </location>
</feature>
<evidence type="ECO:0000256" key="12">
    <source>
        <dbReference type="SAM" id="SignalP"/>
    </source>
</evidence>
<keyword evidence="16" id="KW-1185">Reference proteome</keyword>
<keyword evidence="8" id="KW-0106">Calcium</keyword>
<dbReference type="Pfam" id="PF22914">
    <property type="entry name" value="Fibulin_C"/>
    <property type="match status" value="1"/>
</dbReference>
<dbReference type="InterPro" id="IPR026823">
    <property type="entry name" value="cEGF"/>
</dbReference>
<evidence type="ECO:0000256" key="3">
    <source>
        <dbReference type="ARBA" id="ARBA00022525"/>
    </source>
</evidence>
<dbReference type="Ensembl" id="ENSDCDT00010067750.1">
    <property type="protein sequence ID" value="ENSDCDP00010057078.1"/>
    <property type="gene ID" value="ENSDCDG00010032340.1"/>
</dbReference>
<dbReference type="SMART" id="SM00181">
    <property type="entry name" value="EGF"/>
    <property type="match status" value="10"/>
</dbReference>
<dbReference type="CDD" id="cd00054">
    <property type="entry name" value="EGF_CA"/>
    <property type="match status" value="5"/>
</dbReference>
<dbReference type="InterPro" id="IPR050751">
    <property type="entry name" value="ECM_structural_protein"/>
</dbReference>
<proteinExistence type="inferred from homology"/>
<comment type="caution">
    <text evidence="11">Lacks conserved residue(s) required for the propagation of feature annotation.</text>
</comment>
<feature type="domain" description="EGF-like" evidence="14">
    <location>
        <begin position="582"/>
        <end position="620"/>
    </location>
</feature>
<evidence type="ECO:0000256" key="4">
    <source>
        <dbReference type="ARBA" id="ARBA00022530"/>
    </source>
</evidence>
<dbReference type="GO" id="GO:0005509">
    <property type="term" value="F:calcium ion binding"/>
    <property type="evidence" value="ECO:0007669"/>
    <property type="project" value="InterPro"/>
</dbReference>
<keyword evidence="10" id="KW-0325">Glycoprotein</keyword>
<dbReference type="FunFam" id="2.10.25.10:FF:000341">
    <property type="entry name" value="Fibulin 2"/>
    <property type="match status" value="1"/>
</dbReference>
<dbReference type="GO" id="GO:0071944">
    <property type="term" value="C:cell periphery"/>
    <property type="evidence" value="ECO:0007669"/>
    <property type="project" value="UniProtKB-ARBA"/>
</dbReference>
<sequence length="908" mass="100858">MDATALTRSRLIECILLLYLGCCLGLRNCTGPCPTVQNCIMAIMRSGDCCPSCVQRGCTCEGYQYYDCTHAGFRDGKVPVGEKYSVDFGSTECVCQDDGLITCHYMPCQELPPNCIEVAQPADGCEKCLRLGCVHGHRKYEAGQSFKTDPCQMCQCPNEGGLLKCSPISDCNPTVGKRWYTANQADTFIPPTTSISPPDNHIRQQLGEKQGTIASLPSTGTYTFICITLMAERDTSVGRNFGWKCWEICCSLALNLRRRGLSCITPPVYPADQCMNAFQQCCQADLNGISPHHDEKRCRPNIPPGRVSDCPYPTDALTLGEGEESDNDVVATEEAQDINECQMYEGLCHHMCINTPGSYQCTCRPGYVLQQDGSVCMPGNRQDPHTQQRPALGREKLGKRKLLSLWLCSGNWLCMHHCSVVAGQAKCSCLPGFALLEDHHSCEDIDECLTSTHNCQADETCVNNIGHFQCEMVVCPSGFQAIGTECEDIDECAQGTHKCGATFKCLNTPGSFSCQALMPCTNGFTLDSQGQCVDIDECNIVAQPCSLGFNCINTVGSYTCQRKVLVCSRGYHTSTDGSRCIDVDECQTSVHQCGQGQTCHNLPGSYRCECQTGYHYDMFRRTCVDVNECWRYLGRLCAQTCENTPGSYQCTCNTGFSLSRDGMNCEDVNECNSNPCSHKCVNMYGSYQCYCMQGYQLMEDKHMCNDIDECSQGIGHLCTYKCVNSPGSYQCGCPEHGFSVSPNGRSCQDIDECALGSHNCSREETCFNIHGGFRCLLFSCPENYRRISDIRCDRISCPNFVDCQTTPLRITYYQLKLQTNTIIPAQVFRIGPSPAYTGDNVIVSITKGNEENFFMTRKLNTYTGALYLLRQVQEPKDFLIDVEMKLWRQGMFNTFLARIYVFITAQSF</sequence>
<accession>A0AAY4EI21</accession>
<reference evidence="15" key="2">
    <citation type="submission" date="2025-08" db="UniProtKB">
        <authorList>
            <consortium name="Ensembl"/>
        </authorList>
    </citation>
    <scope>IDENTIFICATION</scope>
</reference>
<evidence type="ECO:0000256" key="11">
    <source>
        <dbReference type="PROSITE-ProRule" id="PRU00076"/>
    </source>
</evidence>
<evidence type="ECO:0000259" key="13">
    <source>
        <dbReference type="PROSITE" id="PS01178"/>
    </source>
</evidence>
<dbReference type="GO" id="GO:0005576">
    <property type="term" value="C:extracellular region"/>
    <property type="evidence" value="ECO:0007669"/>
    <property type="project" value="InterPro"/>
</dbReference>
<feature type="domain" description="EGF-like" evidence="14">
    <location>
        <begin position="337"/>
        <end position="377"/>
    </location>
</feature>
<dbReference type="PROSITE" id="PS01178">
    <property type="entry name" value="ANAPHYLATOXIN_2"/>
    <property type="match status" value="1"/>
</dbReference>
<evidence type="ECO:0000313" key="16">
    <source>
        <dbReference type="Proteomes" id="UP000694580"/>
    </source>
</evidence>
<dbReference type="InterPro" id="IPR000020">
    <property type="entry name" value="Anaphylatoxin/fibulin"/>
</dbReference>
<evidence type="ECO:0000259" key="14">
    <source>
        <dbReference type="PROSITE" id="PS50026"/>
    </source>
</evidence>
<dbReference type="SMART" id="SM00179">
    <property type="entry name" value="EGF_CA"/>
    <property type="match status" value="10"/>
</dbReference>
<dbReference type="GeneTree" id="ENSGT00940000156047"/>
<dbReference type="PROSITE" id="PS50026">
    <property type="entry name" value="EGF_3"/>
    <property type="match status" value="3"/>
</dbReference>
<evidence type="ECO:0000256" key="7">
    <source>
        <dbReference type="ARBA" id="ARBA00022737"/>
    </source>
</evidence>
<feature type="domain" description="EGF-like" evidence="14">
    <location>
        <begin position="667"/>
        <end position="705"/>
    </location>
</feature>
<dbReference type="Proteomes" id="UP000694580">
    <property type="component" value="Chromosome 10"/>
</dbReference>
<dbReference type="SUPFAM" id="SSF57196">
    <property type="entry name" value="EGF/Laminin"/>
    <property type="match status" value="1"/>
</dbReference>
<dbReference type="InterPro" id="IPR000742">
    <property type="entry name" value="EGF"/>
</dbReference>
<dbReference type="PROSITE" id="PS01187">
    <property type="entry name" value="EGF_CA"/>
    <property type="match status" value="4"/>
</dbReference>
<keyword evidence="9" id="KW-1015">Disulfide bond</keyword>
<dbReference type="FunFam" id="2.10.25.10:FF:000078">
    <property type="entry name" value="Fibulin-1"/>
    <property type="match status" value="1"/>
</dbReference>
<dbReference type="InterPro" id="IPR009030">
    <property type="entry name" value="Growth_fac_rcpt_cys_sf"/>
</dbReference>
<evidence type="ECO:0000313" key="15">
    <source>
        <dbReference type="Ensembl" id="ENSDCDP00010057078.1"/>
    </source>
</evidence>
<organism evidence="15 16">
    <name type="scientific">Denticeps clupeoides</name>
    <name type="common">denticle herring</name>
    <dbReference type="NCBI Taxonomy" id="299321"/>
    <lineage>
        <taxon>Eukaryota</taxon>
        <taxon>Metazoa</taxon>
        <taxon>Chordata</taxon>
        <taxon>Craniata</taxon>
        <taxon>Vertebrata</taxon>
        <taxon>Euteleostomi</taxon>
        <taxon>Actinopterygii</taxon>
        <taxon>Neopterygii</taxon>
        <taxon>Teleostei</taxon>
        <taxon>Clupei</taxon>
        <taxon>Clupeiformes</taxon>
        <taxon>Denticipitoidei</taxon>
        <taxon>Denticipitidae</taxon>
        <taxon>Denticeps</taxon>
    </lineage>
</organism>
<dbReference type="Pfam" id="PF07645">
    <property type="entry name" value="EGF_CA"/>
    <property type="match status" value="6"/>
</dbReference>
<feature type="domain" description="Anaphylatoxin-like" evidence="13">
    <location>
        <begin position="249"/>
        <end position="282"/>
    </location>
</feature>
<comment type="subcellular location">
    <subcellularLocation>
        <location evidence="1">Secreted</location>
        <location evidence="1">Extracellular space</location>
        <location evidence="1">Extracellular matrix</location>
    </subcellularLocation>
</comment>
<keyword evidence="5 11" id="KW-0245">EGF-like domain</keyword>
<dbReference type="PANTHER" id="PTHR24034">
    <property type="entry name" value="EGF-LIKE DOMAIN-CONTAINING PROTEIN"/>
    <property type="match status" value="1"/>
</dbReference>
<dbReference type="InterPro" id="IPR055088">
    <property type="entry name" value="Fibulin_C"/>
</dbReference>
<evidence type="ECO:0000256" key="5">
    <source>
        <dbReference type="ARBA" id="ARBA00022536"/>
    </source>
</evidence>
<dbReference type="SUPFAM" id="SSF57184">
    <property type="entry name" value="Growth factor receptor domain"/>
    <property type="match status" value="3"/>
</dbReference>
<evidence type="ECO:0000256" key="8">
    <source>
        <dbReference type="ARBA" id="ARBA00022837"/>
    </source>
</evidence>
<dbReference type="FunFam" id="2.10.25.10:FF:000139">
    <property type="entry name" value="Fibulin-1"/>
    <property type="match status" value="1"/>
</dbReference>
<protein>
    <recommendedName>
        <fullName evidence="17">Fibulin 2</fullName>
    </recommendedName>
</protein>
<evidence type="ECO:0000256" key="1">
    <source>
        <dbReference type="ARBA" id="ARBA00004498"/>
    </source>
</evidence>
<name>A0AAY4EI21_9TELE</name>
<dbReference type="Gene3D" id="2.10.25.10">
    <property type="entry name" value="Laminin"/>
    <property type="match status" value="10"/>
</dbReference>
<evidence type="ECO:0000256" key="10">
    <source>
        <dbReference type="ARBA" id="ARBA00023180"/>
    </source>
</evidence>
<dbReference type="Pfam" id="PF24532">
    <property type="entry name" value="FIBL-2"/>
    <property type="match status" value="1"/>
</dbReference>
<keyword evidence="7" id="KW-0677">Repeat</keyword>
<dbReference type="PROSITE" id="PS01186">
    <property type="entry name" value="EGF_2"/>
    <property type="match status" value="3"/>
</dbReference>
<dbReference type="InterPro" id="IPR018097">
    <property type="entry name" value="EGF_Ca-bd_CS"/>
</dbReference>